<name>B3R0N3_PHYMT</name>
<organism evidence="3">
    <name type="scientific">Phytoplasma mali (strain AT)</name>
    <dbReference type="NCBI Taxonomy" id="482235"/>
    <lineage>
        <taxon>Bacteria</taxon>
        <taxon>Bacillati</taxon>
        <taxon>Mycoplasmatota</taxon>
        <taxon>Mollicutes</taxon>
        <taxon>Acholeplasmatales</taxon>
        <taxon>Acholeplasmataceae</taxon>
        <taxon>Candidatus Phytoplasma</taxon>
        <taxon>16SrX (Apple proliferation group)</taxon>
    </lineage>
</organism>
<evidence type="ECO:0000313" key="2">
    <source>
        <dbReference type="EMBL" id="CAP18617.1"/>
    </source>
</evidence>
<keyword evidence="3" id="KW-1185">Reference proteome</keyword>
<dbReference type="KEGG" id="pml:ATP_00430"/>
<dbReference type="HOGENOM" id="CLU_2420603_0_0_14"/>
<protein>
    <submittedName>
        <fullName evidence="2">Uncharacterized protein</fullName>
    </submittedName>
</protein>
<gene>
    <name evidence="2" type="ordered locus">ATP_00430</name>
</gene>
<evidence type="ECO:0000256" key="1">
    <source>
        <dbReference type="SAM" id="MobiDB-lite"/>
    </source>
</evidence>
<dbReference type="Proteomes" id="UP000002020">
    <property type="component" value="Chromosome"/>
</dbReference>
<evidence type="ECO:0000313" key="3">
    <source>
        <dbReference type="Proteomes" id="UP000002020"/>
    </source>
</evidence>
<dbReference type="EMBL" id="CU469464">
    <property type="protein sequence ID" value="CAP18617.1"/>
    <property type="molecule type" value="Genomic_DNA"/>
</dbReference>
<sequence length="91" mass="11143">MRNSKKNNNDDEILNDEMYLFWQNEQYLIQQQMIEYHLDNTRKINLSVQYDYISQKIKNYQQRKVNNKTTKTKNNDQPESSSQHKNLSKKK</sequence>
<feature type="region of interest" description="Disordered" evidence="1">
    <location>
        <begin position="62"/>
        <end position="91"/>
    </location>
</feature>
<accession>B3R0N3</accession>
<reference evidence="2 3" key="1">
    <citation type="journal article" date="2008" name="BMC Genomics">
        <title>The linear chromosome of the plant-pathogenic mycoplasma 'Candidatus Phytoplasma mali'.</title>
        <authorList>
            <person name="Kube M."/>
            <person name="Schneider B."/>
            <person name="Kuhl H."/>
            <person name="Dandekar T."/>
            <person name="Heitmann K."/>
            <person name="Migdoll A.M."/>
            <person name="Reinhardt R."/>
            <person name="Seemueller E."/>
        </authorList>
    </citation>
    <scope>NUCLEOTIDE SEQUENCE [LARGE SCALE GENOMIC DNA]</scope>
    <source>
        <strain evidence="2 3">AT</strain>
    </source>
</reference>
<proteinExistence type="predicted"/>
<dbReference type="AlphaFoldDB" id="B3R0N3"/>